<comment type="caution">
    <text evidence="2">The sequence shown here is derived from an EMBL/GenBank/DDBJ whole genome shotgun (WGS) entry which is preliminary data.</text>
</comment>
<dbReference type="AlphaFoldDB" id="A0A839ISL8"/>
<organism evidence="2 3">
    <name type="scientific">Oceanospirillum sediminis</name>
    <dbReference type="NCBI Taxonomy" id="2760088"/>
    <lineage>
        <taxon>Bacteria</taxon>
        <taxon>Pseudomonadati</taxon>
        <taxon>Pseudomonadota</taxon>
        <taxon>Gammaproteobacteria</taxon>
        <taxon>Oceanospirillales</taxon>
        <taxon>Oceanospirillaceae</taxon>
        <taxon>Oceanospirillum</taxon>
    </lineage>
</organism>
<gene>
    <name evidence="2" type="ORF">H4O21_13175</name>
</gene>
<reference evidence="2 3" key="1">
    <citation type="submission" date="2020-08" db="EMBL/GenBank/DDBJ databases">
        <title>Oceanospirillum sp. nov. isolated from marine sediment.</title>
        <authorList>
            <person name="Ji X."/>
        </authorList>
    </citation>
    <scope>NUCLEOTIDE SEQUENCE [LARGE SCALE GENOMIC DNA]</scope>
    <source>
        <strain evidence="2 3">D5</strain>
    </source>
</reference>
<dbReference type="RefSeq" id="WP_182809340.1">
    <property type="nucleotide sequence ID" value="NZ_JACJFM010000016.1"/>
</dbReference>
<evidence type="ECO:0000256" key="1">
    <source>
        <dbReference type="SAM" id="MobiDB-lite"/>
    </source>
</evidence>
<evidence type="ECO:0000313" key="2">
    <source>
        <dbReference type="EMBL" id="MBB1487562.1"/>
    </source>
</evidence>
<dbReference type="Proteomes" id="UP000565262">
    <property type="component" value="Unassembled WGS sequence"/>
</dbReference>
<protein>
    <submittedName>
        <fullName evidence="2">Uncharacterized protein</fullName>
    </submittedName>
</protein>
<accession>A0A839ISL8</accession>
<sequence length="56" mass="6173">MRISSPSQLFKSSQYKAVNSTGTKMETPEATPRMPGNTAETVAISQEAYKKAKEHK</sequence>
<dbReference type="EMBL" id="JACJFM010000016">
    <property type="protein sequence ID" value="MBB1487562.1"/>
    <property type="molecule type" value="Genomic_DNA"/>
</dbReference>
<feature type="region of interest" description="Disordered" evidence="1">
    <location>
        <begin position="1"/>
        <end position="41"/>
    </location>
</feature>
<name>A0A839ISL8_9GAMM</name>
<proteinExistence type="predicted"/>
<keyword evidence="3" id="KW-1185">Reference proteome</keyword>
<evidence type="ECO:0000313" key="3">
    <source>
        <dbReference type="Proteomes" id="UP000565262"/>
    </source>
</evidence>
<feature type="compositionally biased region" description="Polar residues" evidence="1">
    <location>
        <begin position="1"/>
        <end position="24"/>
    </location>
</feature>